<keyword evidence="3" id="KW-1185">Reference proteome</keyword>
<evidence type="ECO:0000256" key="1">
    <source>
        <dbReference type="SAM" id="SignalP"/>
    </source>
</evidence>
<evidence type="ECO:0008006" key="4">
    <source>
        <dbReference type="Google" id="ProtNLM"/>
    </source>
</evidence>
<keyword evidence="1" id="KW-0732">Signal</keyword>
<accession>A0ABD3MIK1</accession>
<dbReference type="EMBL" id="JALLAZ020001793">
    <property type="protein sequence ID" value="KAL3763779.1"/>
    <property type="molecule type" value="Genomic_DNA"/>
</dbReference>
<reference evidence="2 3" key="1">
    <citation type="submission" date="2024-10" db="EMBL/GenBank/DDBJ databases">
        <title>Updated reference genomes for cyclostephanoid diatoms.</title>
        <authorList>
            <person name="Roberts W.R."/>
            <person name="Alverson A.J."/>
        </authorList>
    </citation>
    <scope>NUCLEOTIDE SEQUENCE [LARGE SCALE GENOMIC DNA]</scope>
    <source>
        <strain evidence="2 3">AJA276-08</strain>
    </source>
</reference>
<dbReference type="AlphaFoldDB" id="A0ABD3MIK1"/>
<comment type="caution">
    <text evidence="2">The sequence shown here is derived from an EMBL/GenBank/DDBJ whole genome shotgun (WGS) entry which is preliminary data.</text>
</comment>
<evidence type="ECO:0000313" key="2">
    <source>
        <dbReference type="EMBL" id="KAL3763779.1"/>
    </source>
</evidence>
<name>A0ABD3MIK1_9STRA</name>
<protein>
    <recommendedName>
        <fullName evidence="4">Subtilisin</fullName>
    </recommendedName>
</protein>
<organism evidence="2 3">
    <name type="scientific">Stephanodiscus triporus</name>
    <dbReference type="NCBI Taxonomy" id="2934178"/>
    <lineage>
        <taxon>Eukaryota</taxon>
        <taxon>Sar</taxon>
        <taxon>Stramenopiles</taxon>
        <taxon>Ochrophyta</taxon>
        <taxon>Bacillariophyta</taxon>
        <taxon>Coscinodiscophyceae</taxon>
        <taxon>Thalassiosirophycidae</taxon>
        <taxon>Stephanodiscales</taxon>
        <taxon>Stephanodiscaceae</taxon>
        <taxon>Stephanodiscus</taxon>
    </lineage>
</organism>
<feature type="signal peptide" evidence="1">
    <location>
        <begin position="1"/>
        <end position="25"/>
    </location>
</feature>
<dbReference type="Proteomes" id="UP001530315">
    <property type="component" value="Unassembled WGS sequence"/>
</dbReference>
<feature type="chain" id="PRO_5044886258" description="Subtilisin" evidence="1">
    <location>
        <begin position="26"/>
        <end position="371"/>
    </location>
</feature>
<proteinExistence type="predicted"/>
<sequence>MSQRVQRIALAYFLLASTCLRHASGFAPSSSFSFSSKQRRSRLAMSSSASPPSSSSHPSVVAAAAAAAESYYPQLLASASICASSEGCPIETAESYLRAIFLVQSGCAAGTVSGSGVCDDVTVVGEVGEMGGGGGRVSGGGGGGGGGVVVVVVGGWKHCHFKSGSRELGGGGGEGCTRDVALRVFSTFWDRRREELPKPAYLALAALYAVACACALHPPDASVVVVAGGGGGVSPLAAQEMWWAVRDGYVGDVVAHVFRNGGLLVGGDVLGDALSSAASSLTTTIGDGDGVVVGNAPLSPQELFWSIRDGYAGNTLFSTTGVVIGGGGGGGGILEESSVVPFTPQEVWWAIKNGYAHDMIEHWFRNGGLLV</sequence>
<gene>
    <name evidence="2" type="ORF">ACHAW5_000352</name>
</gene>
<evidence type="ECO:0000313" key="3">
    <source>
        <dbReference type="Proteomes" id="UP001530315"/>
    </source>
</evidence>